<comment type="similarity">
    <text evidence="5">Belongs to the cytochrome c oxidase subunit 3 family.</text>
</comment>
<dbReference type="Gene3D" id="1.20.120.80">
    <property type="entry name" value="Cytochrome c oxidase, subunit III, four-helix bundle"/>
    <property type="match status" value="1"/>
</dbReference>
<dbReference type="GO" id="GO:0004129">
    <property type="term" value="F:cytochrome-c oxidase activity"/>
    <property type="evidence" value="ECO:0007669"/>
    <property type="project" value="InterPro"/>
</dbReference>
<dbReference type="GO" id="GO:0016020">
    <property type="term" value="C:membrane"/>
    <property type="evidence" value="ECO:0007669"/>
    <property type="project" value="UniProtKB-SubCell"/>
</dbReference>
<dbReference type="InterPro" id="IPR013833">
    <property type="entry name" value="Cyt_c_oxidase_su3_a-hlx"/>
</dbReference>
<evidence type="ECO:0000313" key="8">
    <source>
        <dbReference type="EMBL" id="JAH53866.1"/>
    </source>
</evidence>
<dbReference type="InterPro" id="IPR000298">
    <property type="entry name" value="Cyt_c_oxidase-like_su3"/>
</dbReference>
<dbReference type="EMBL" id="GBXM01054711">
    <property type="protein sequence ID" value="JAH53866.1"/>
    <property type="molecule type" value="Transcribed_RNA"/>
</dbReference>
<organism evidence="8">
    <name type="scientific">Anguilla anguilla</name>
    <name type="common">European freshwater eel</name>
    <name type="synonym">Muraena anguilla</name>
    <dbReference type="NCBI Taxonomy" id="7936"/>
    <lineage>
        <taxon>Eukaryota</taxon>
        <taxon>Metazoa</taxon>
        <taxon>Chordata</taxon>
        <taxon>Craniata</taxon>
        <taxon>Vertebrata</taxon>
        <taxon>Euteleostomi</taxon>
        <taxon>Actinopterygii</taxon>
        <taxon>Neopterygii</taxon>
        <taxon>Teleostei</taxon>
        <taxon>Anguilliformes</taxon>
        <taxon>Anguillidae</taxon>
        <taxon>Anguilla</taxon>
    </lineage>
</organism>
<keyword evidence="2 5" id="KW-0812">Transmembrane</keyword>
<keyword evidence="4 6" id="KW-0472">Membrane</keyword>
<evidence type="ECO:0000256" key="5">
    <source>
        <dbReference type="RuleBase" id="RU003375"/>
    </source>
</evidence>
<name>A0A0E9TJV8_ANGAN</name>
<feature type="domain" description="Heme-copper oxidase subunit III family profile" evidence="7">
    <location>
        <begin position="1"/>
        <end position="43"/>
    </location>
</feature>
<sequence length="43" mass="5069">MMTRLLYEKGTFQGHHTPPVQKGLRYGIILFITSEVFFFLGFF</sequence>
<evidence type="ECO:0000256" key="1">
    <source>
        <dbReference type="ARBA" id="ARBA00004141"/>
    </source>
</evidence>
<dbReference type="PROSITE" id="PS50253">
    <property type="entry name" value="COX3"/>
    <property type="match status" value="1"/>
</dbReference>
<accession>A0A0E9TJV8</accession>
<proteinExistence type="inferred from homology"/>
<evidence type="ECO:0000256" key="6">
    <source>
        <dbReference type="SAM" id="Phobius"/>
    </source>
</evidence>
<evidence type="ECO:0000256" key="3">
    <source>
        <dbReference type="ARBA" id="ARBA00022989"/>
    </source>
</evidence>
<dbReference type="Pfam" id="PF00510">
    <property type="entry name" value="COX3"/>
    <property type="match status" value="1"/>
</dbReference>
<comment type="subcellular location">
    <subcellularLocation>
        <location evidence="1">Membrane</location>
        <topology evidence="1">Multi-pass membrane protein</topology>
    </subcellularLocation>
</comment>
<reference evidence="8" key="2">
    <citation type="journal article" date="2015" name="Fish Shellfish Immunol.">
        <title>Early steps in the European eel (Anguilla anguilla)-Vibrio vulnificus interaction in the gills: Role of the RtxA13 toxin.</title>
        <authorList>
            <person name="Callol A."/>
            <person name="Pajuelo D."/>
            <person name="Ebbesson L."/>
            <person name="Teles M."/>
            <person name="MacKenzie S."/>
            <person name="Amaro C."/>
        </authorList>
    </citation>
    <scope>NUCLEOTIDE SEQUENCE</scope>
</reference>
<reference evidence="8" key="1">
    <citation type="submission" date="2014-11" db="EMBL/GenBank/DDBJ databases">
        <authorList>
            <person name="Amaro Gonzalez C."/>
        </authorList>
    </citation>
    <scope>NUCLEOTIDE SEQUENCE</scope>
</reference>
<dbReference type="SUPFAM" id="SSF81452">
    <property type="entry name" value="Cytochrome c oxidase subunit III-like"/>
    <property type="match status" value="1"/>
</dbReference>
<dbReference type="GO" id="GO:0022904">
    <property type="term" value="P:respiratory electron transport chain"/>
    <property type="evidence" value="ECO:0007669"/>
    <property type="project" value="InterPro"/>
</dbReference>
<keyword evidence="3 6" id="KW-1133">Transmembrane helix</keyword>
<dbReference type="AlphaFoldDB" id="A0A0E9TJV8"/>
<comment type="function">
    <text evidence="5">Component of the cytochrome c oxidase, the last enzyme in the mitochondrial electron transport chain which drives oxidative phosphorylation. The respiratory chain contains 3 multisubunit complexes succinate dehydrogenase (complex II, CII), ubiquinol-cytochrome c oxidoreductase (cytochrome b-c1 complex, complex III, CIII) and cytochrome c oxidase (complex IV, CIV), that cooperate to transfer electrons derived from NADH and succinate to molecular oxygen, creating an electrochemical gradient over the inner membrane that drives transmembrane transport and the ATP synthase. Cytochrome c oxidase is the component of the respiratory chain that catalyzes the reduction of oxygen to water. Electrons originating from reduced cytochrome c in the intermembrane space (IMS) are transferred via the dinuclear copper A center (CU(A)) of subunit 2 and heme A of subunit 1 to the active site in subunit 1, a binuclear center (BNC) formed by heme A3 and copper B (CU(B)). The BNC reduces molecular oxygen to 2 water molecules using 4 electrons from cytochrome c in the IMS and 4 protons from the mitochondrial matrix.</text>
</comment>
<protein>
    <recommendedName>
        <fullName evidence="5">Cytochrome c oxidase subunit 3</fullName>
    </recommendedName>
</protein>
<evidence type="ECO:0000259" key="7">
    <source>
        <dbReference type="PROSITE" id="PS50253"/>
    </source>
</evidence>
<dbReference type="InterPro" id="IPR035973">
    <property type="entry name" value="Cyt_c_oxidase_su3-like_sf"/>
</dbReference>
<feature type="transmembrane region" description="Helical" evidence="6">
    <location>
        <begin position="24"/>
        <end position="42"/>
    </location>
</feature>
<evidence type="ECO:0000256" key="2">
    <source>
        <dbReference type="ARBA" id="ARBA00022692"/>
    </source>
</evidence>
<keyword evidence="5" id="KW-0496">Mitochondrion</keyword>
<evidence type="ECO:0000256" key="4">
    <source>
        <dbReference type="ARBA" id="ARBA00023136"/>
    </source>
</evidence>